<evidence type="ECO:0000313" key="1">
    <source>
        <dbReference type="EMBL" id="KAK3753195.1"/>
    </source>
</evidence>
<proteinExistence type="predicted"/>
<dbReference type="Proteomes" id="UP001283361">
    <property type="component" value="Unassembled WGS sequence"/>
</dbReference>
<dbReference type="EMBL" id="JAWDGP010005718">
    <property type="protein sequence ID" value="KAK3753195.1"/>
    <property type="molecule type" value="Genomic_DNA"/>
</dbReference>
<sequence>MDRPQTRRCKATSSEHLGTLSTEILAKPAVLIPAPEHHPPSVWCGCPTAHLIRWLFQVRYTLATRPARPALSLSCVSSGPDSASP</sequence>
<protein>
    <submittedName>
        <fullName evidence="1">Uncharacterized protein</fullName>
    </submittedName>
</protein>
<name>A0AAE1D2B6_9GAST</name>
<gene>
    <name evidence="1" type="ORF">RRG08_024469</name>
</gene>
<accession>A0AAE1D2B6</accession>
<organism evidence="1 2">
    <name type="scientific">Elysia crispata</name>
    <name type="common">lettuce slug</name>
    <dbReference type="NCBI Taxonomy" id="231223"/>
    <lineage>
        <taxon>Eukaryota</taxon>
        <taxon>Metazoa</taxon>
        <taxon>Spiralia</taxon>
        <taxon>Lophotrochozoa</taxon>
        <taxon>Mollusca</taxon>
        <taxon>Gastropoda</taxon>
        <taxon>Heterobranchia</taxon>
        <taxon>Euthyneura</taxon>
        <taxon>Panpulmonata</taxon>
        <taxon>Sacoglossa</taxon>
        <taxon>Placobranchoidea</taxon>
        <taxon>Plakobranchidae</taxon>
        <taxon>Elysia</taxon>
    </lineage>
</organism>
<comment type="caution">
    <text evidence="1">The sequence shown here is derived from an EMBL/GenBank/DDBJ whole genome shotgun (WGS) entry which is preliminary data.</text>
</comment>
<dbReference type="AlphaFoldDB" id="A0AAE1D2B6"/>
<keyword evidence="2" id="KW-1185">Reference proteome</keyword>
<reference evidence="1" key="1">
    <citation type="journal article" date="2023" name="G3 (Bethesda)">
        <title>A reference genome for the long-term kleptoplast-retaining sea slug Elysia crispata morphotype clarki.</title>
        <authorList>
            <person name="Eastman K.E."/>
            <person name="Pendleton A.L."/>
            <person name="Shaikh M.A."/>
            <person name="Suttiyut T."/>
            <person name="Ogas R."/>
            <person name="Tomko P."/>
            <person name="Gavelis G."/>
            <person name="Widhalm J.R."/>
            <person name="Wisecaver J.H."/>
        </authorList>
    </citation>
    <scope>NUCLEOTIDE SEQUENCE</scope>
    <source>
        <strain evidence="1">ECLA1</strain>
    </source>
</reference>
<evidence type="ECO:0000313" key="2">
    <source>
        <dbReference type="Proteomes" id="UP001283361"/>
    </source>
</evidence>